<gene>
    <name evidence="2" type="ORF">SLS56_004661</name>
</gene>
<dbReference type="EMBL" id="JAJVDC020000043">
    <property type="protein sequence ID" value="KAL1630987.1"/>
    <property type="molecule type" value="Genomic_DNA"/>
</dbReference>
<dbReference type="SFLD" id="SFLDG01131">
    <property type="entry name" value="C1.5.2:_MDP_Like"/>
    <property type="match status" value="1"/>
</dbReference>
<dbReference type="InterPro" id="IPR036412">
    <property type="entry name" value="HAD-like_sf"/>
</dbReference>
<accession>A0ABR3SVP7</accession>
<name>A0ABR3SVP7_9PEZI</name>
<feature type="compositionally biased region" description="Gly residues" evidence="1">
    <location>
        <begin position="130"/>
        <end position="154"/>
    </location>
</feature>
<keyword evidence="3" id="KW-1185">Reference proteome</keyword>
<dbReference type="SFLD" id="SFLDS00003">
    <property type="entry name" value="Haloacid_Dehalogenase"/>
    <property type="match status" value="1"/>
</dbReference>
<protein>
    <recommendedName>
        <fullName evidence="4">Magnesium-dependent phosphatase-1</fullName>
    </recommendedName>
</protein>
<dbReference type="PANTHER" id="PTHR17901">
    <property type="entry name" value="MAGNESIUM-DEPENDENT PHOSPHATASE 1 MDP1"/>
    <property type="match status" value="1"/>
</dbReference>
<dbReference type="Proteomes" id="UP001521116">
    <property type="component" value="Unassembled WGS sequence"/>
</dbReference>
<feature type="region of interest" description="Disordered" evidence="1">
    <location>
        <begin position="125"/>
        <end position="154"/>
    </location>
</feature>
<dbReference type="Pfam" id="PF12689">
    <property type="entry name" value="Acid_PPase"/>
    <property type="match status" value="1"/>
</dbReference>
<dbReference type="InterPro" id="IPR010033">
    <property type="entry name" value="HAD_SF_ppase_IIIC"/>
</dbReference>
<dbReference type="PANTHER" id="PTHR17901:SF14">
    <property type="entry name" value="MAGNESIUM-DEPENDENT PHOSPHATASE 1"/>
    <property type="match status" value="1"/>
</dbReference>
<evidence type="ECO:0000313" key="2">
    <source>
        <dbReference type="EMBL" id="KAL1630987.1"/>
    </source>
</evidence>
<comment type="caution">
    <text evidence="2">The sequence shown here is derived from an EMBL/GenBank/DDBJ whole genome shotgun (WGS) entry which is preliminary data.</text>
</comment>
<proteinExistence type="predicted"/>
<dbReference type="InterPro" id="IPR023214">
    <property type="entry name" value="HAD_sf"/>
</dbReference>
<feature type="region of interest" description="Disordered" evidence="1">
    <location>
        <begin position="1"/>
        <end position="22"/>
    </location>
</feature>
<evidence type="ECO:0000313" key="3">
    <source>
        <dbReference type="Proteomes" id="UP001521116"/>
    </source>
</evidence>
<organism evidence="2 3">
    <name type="scientific">Neofusicoccum ribis</name>
    <dbReference type="NCBI Taxonomy" id="45134"/>
    <lineage>
        <taxon>Eukaryota</taxon>
        <taxon>Fungi</taxon>
        <taxon>Dikarya</taxon>
        <taxon>Ascomycota</taxon>
        <taxon>Pezizomycotina</taxon>
        <taxon>Dothideomycetes</taxon>
        <taxon>Dothideomycetes incertae sedis</taxon>
        <taxon>Botryosphaeriales</taxon>
        <taxon>Botryosphaeriaceae</taxon>
        <taxon>Neofusicoccum</taxon>
    </lineage>
</organism>
<dbReference type="Gene3D" id="3.40.50.1000">
    <property type="entry name" value="HAD superfamily/HAD-like"/>
    <property type="match status" value="1"/>
</dbReference>
<dbReference type="NCBIfam" id="TIGR01681">
    <property type="entry name" value="HAD-SF-IIIC"/>
    <property type="match status" value="1"/>
</dbReference>
<dbReference type="NCBIfam" id="TIGR01685">
    <property type="entry name" value="MDP-1"/>
    <property type="match status" value="1"/>
</dbReference>
<reference evidence="2 3" key="1">
    <citation type="submission" date="2024-02" db="EMBL/GenBank/DDBJ databases">
        <title>De novo assembly and annotation of 12 fungi associated with fruit tree decline syndrome in Ontario, Canada.</title>
        <authorList>
            <person name="Sulman M."/>
            <person name="Ellouze W."/>
            <person name="Ilyukhin E."/>
        </authorList>
    </citation>
    <scope>NUCLEOTIDE SEQUENCE [LARGE SCALE GENOMIC DNA]</scope>
    <source>
        <strain evidence="2 3">M1-105</strain>
    </source>
</reference>
<dbReference type="SFLD" id="SFLDG01129">
    <property type="entry name" value="C1.5:_HAD__Beta-PGM__Phosphata"/>
    <property type="match status" value="1"/>
</dbReference>
<evidence type="ECO:0008006" key="4">
    <source>
        <dbReference type="Google" id="ProtNLM"/>
    </source>
</evidence>
<evidence type="ECO:0000256" key="1">
    <source>
        <dbReference type="SAM" id="MobiDB-lite"/>
    </source>
</evidence>
<sequence>MPRSSTSTSYSNATPAAAVPSSTVPWPRTFTDGLPLPKILVFDLDYTLWPFWVDTHVTPPLKAEAGGLKVKDRYGEPYGFYRDVGSVLAAARDKGIRIAAASRTHAPELGREMLSLLRIPAHGGDATTTGSGGGGSGGGGSGGGGGGGGSGGSGAGGEKAISFFDYLQIFPGSKTTHFAKIREASGIEYEDMLFFDDEARNRNVETLGVVMCLIRDGVTRDEVDRGVEMWRKRNRKA</sequence>
<dbReference type="SUPFAM" id="SSF56784">
    <property type="entry name" value="HAD-like"/>
    <property type="match status" value="1"/>
</dbReference>
<dbReference type="InterPro" id="IPR010036">
    <property type="entry name" value="MDP_1_eu_arc"/>
</dbReference>